<accession>D7FU16</accession>
<evidence type="ECO:0000313" key="9">
    <source>
        <dbReference type="EMBL" id="CBJ31543.1"/>
    </source>
</evidence>
<keyword evidence="7" id="KW-0732">Signal</keyword>
<dbReference type="GO" id="GO:0009055">
    <property type="term" value="F:electron transfer activity"/>
    <property type="evidence" value="ECO:0007669"/>
    <property type="project" value="TreeGrafter"/>
</dbReference>
<evidence type="ECO:0000256" key="6">
    <source>
        <dbReference type="SAM" id="Phobius"/>
    </source>
</evidence>
<keyword evidence="6" id="KW-0472">Membrane</keyword>
<dbReference type="Proteomes" id="UP000002630">
    <property type="component" value="Unassembled WGS sequence"/>
</dbReference>
<dbReference type="PRINTS" id="PR00163">
    <property type="entry name" value="RUBREDOXIN"/>
</dbReference>
<dbReference type="InterPro" id="IPR050526">
    <property type="entry name" value="Rubredoxin_ET"/>
</dbReference>
<evidence type="ECO:0000259" key="8">
    <source>
        <dbReference type="PROSITE" id="PS50903"/>
    </source>
</evidence>
<keyword evidence="4" id="KW-0408">Iron</keyword>
<evidence type="ECO:0000256" key="2">
    <source>
        <dbReference type="ARBA" id="ARBA00022723"/>
    </source>
</evidence>
<dbReference type="AlphaFoldDB" id="D7FU16"/>
<name>D7FU16_ECTSI</name>
<organism evidence="9 10">
    <name type="scientific">Ectocarpus siliculosus</name>
    <name type="common">Brown alga</name>
    <name type="synonym">Conferva siliculosa</name>
    <dbReference type="NCBI Taxonomy" id="2880"/>
    <lineage>
        <taxon>Eukaryota</taxon>
        <taxon>Sar</taxon>
        <taxon>Stramenopiles</taxon>
        <taxon>Ochrophyta</taxon>
        <taxon>PX clade</taxon>
        <taxon>Phaeophyceae</taxon>
        <taxon>Ectocarpales</taxon>
        <taxon>Ectocarpaceae</taxon>
        <taxon>Ectocarpus</taxon>
    </lineage>
</organism>
<dbReference type="Pfam" id="PF00301">
    <property type="entry name" value="Rubredoxin"/>
    <property type="match status" value="1"/>
</dbReference>
<keyword evidence="6" id="KW-1133">Transmembrane helix</keyword>
<feature type="transmembrane region" description="Helical" evidence="6">
    <location>
        <begin position="210"/>
        <end position="229"/>
    </location>
</feature>
<dbReference type="EMBL" id="FN649760">
    <property type="protein sequence ID" value="CBJ31543.1"/>
    <property type="molecule type" value="Genomic_DNA"/>
</dbReference>
<evidence type="ECO:0000256" key="4">
    <source>
        <dbReference type="ARBA" id="ARBA00023004"/>
    </source>
</evidence>
<dbReference type="STRING" id="2880.D7FU16"/>
<evidence type="ECO:0000256" key="3">
    <source>
        <dbReference type="ARBA" id="ARBA00022982"/>
    </source>
</evidence>
<keyword evidence="3" id="KW-0249">Electron transport</keyword>
<gene>
    <name evidence="9" type="primary">RBD</name>
    <name evidence="9" type="ORF">Esi_0263_0017</name>
</gene>
<dbReference type="GO" id="GO:0043448">
    <property type="term" value="P:alkane catabolic process"/>
    <property type="evidence" value="ECO:0007669"/>
    <property type="project" value="TreeGrafter"/>
</dbReference>
<feature type="compositionally biased region" description="Low complexity" evidence="5">
    <location>
        <begin position="72"/>
        <end position="88"/>
    </location>
</feature>
<keyword evidence="1" id="KW-0813">Transport</keyword>
<dbReference type="InParanoid" id="D7FU16"/>
<evidence type="ECO:0000256" key="1">
    <source>
        <dbReference type="ARBA" id="ARBA00022448"/>
    </source>
</evidence>
<evidence type="ECO:0000313" key="10">
    <source>
        <dbReference type="Proteomes" id="UP000002630"/>
    </source>
</evidence>
<sequence length="230" mass="24054">MVSSTSVSLGLALLAGVPAGAFVQAPARCAVTQQAASRARGSRSTSPLCLLKQRPRPPVSSYTTLFSEGEDSSPSAASAEGSSEPDAAAGGGGDGAEVAVVEEKPLTEAELAQKAKMEEIERLRAKEKFTTVKTGDHECLQCGFVYKPENAGQGALPGTQFDDLPSTWICPVCKAPKDTFFAQTKTIAGFEDNANYGLGANQMTGSQKNLLIFGSLFAFFVLFLAGYALD</sequence>
<feature type="region of interest" description="Disordered" evidence="5">
    <location>
        <begin position="34"/>
        <end position="95"/>
    </location>
</feature>
<dbReference type="PANTHER" id="PTHR47627:SF1">
    <property type="entry name" value="RUBREDOXIN-1-RELATED"/>
    <property type="match status" value="1"/>
</dbReference>
<feature type="domain" description="Rubredoxin-like" evidence="8">
    <location>
        <begin position="134"/>
        <end position="183"/>
    </location>
</feature>
<feature type="chain" id="PRO_5003095433" evidence="7">
    <location>
        <begin position="20"/>
        <end position="230"/>
    </location>
</feature>
<dbReference type="Gene3D" id="2.20.28.10">
    <property type="match status" value="1"/>
</dbReference>
<proteinExistence type="predicted"/>
<dbReference type="PROSITE" id="PS50903">
    <property type="entry name" value="RUBREDOXIN_LIKE"/>
    <property type="match status" value="1"/>
</dbReference>
<dbReference type="InterPro" id="IPR024935">
    <property type="entry name" value="Rubredoxin_dom"/>
</dbReference>
<evidence type="ECO:0000256" key="5">
    <source>
        <dbReference type="SAM" id="MobiDB-lite"/>
    </source>
</evidence>
<dbReference type="eggNOG" id="ENOG502S3MR">
    <property type="taxonomic scope" value="Eukaryota"/>
</dbReference>
<evidence type="ECO:0000256" key="7">
    <source>
        <dbReference type="SAM" id="SignalP"/>
    </source>
</evidence>
<dbReference type="CDD" id="cd00730">
    <property type="entry name" value="rubredoxin"/>
    <property type="match status" value="1"/>
</dbReference>
<keyword evidence="2" id="KW-0479">Metal-binding</keyword>
<keyword evidence="10" id="KW-1185">Reference proteome</keyword>
<feature type="signal peptide" evidence="7">
    <location>
        <begin position="1"/>
        <end position="19"/>
    </location>
</feature>
<dbReference type="GO" id="GO:0005506">
    <property type="term" value="F:iron ion binding"/>
    <property type="evidence" value="ECO:0007669"/>
    <property type="project" value="InterPro"/>
</dbReference>
<dbReference type="SUPFAM" id="SSF57802">
    <property type="entry name" value="Rubredoxin-like"/>
    <property type="match status" value="1"/>
</dbReference>
<dbReference type="InterPro" id="IPR024934">
    <property type="entry name" value="Rubredoxin-like_dom"/>
</dbReference>
<keyword evidence="6" id="KW-0812">Transmembrane</keyword>
<dbReference type="OrthoDB" id="6379857at2759"/>
<dbReference type="PANTHER" id="PTHR47627">
    <property type="entry name" value="RUBREDOXIN"/>
    <property type="match status" value="1"/>
</dbReference>
<reference evidence="9 10" key="1">
    <citation type="journal article" date="2010" name="Nature">
        <title>The Ectocarpus genome and the independent evolution of multicellularity in brown algae.</title>
        <authorList>
            <person name="Cock J.M."/>
            <person name="Sterck L."/>
            <person name="Rouze P."/>
            <person name="Scornet D."/>
            <person name="Allen A.E."/>
            <person name="Amoutzias G."/>
            <person name="Anthouard V."/>
            <person name="Artiguenave F."/>
            <person name="Aury J.M."/>
            <person name="Badger J.H."/>
            <person name="Beszteri B."/>
            <person name="Billiau K."/>
            <person name="Bonnet E."/>
            <person name="Bothwell J.H."/>
            <person name="Bowler C."/>
            <person name="Boyen C."/>
            <person name="Brownlee C."/>
            <person name="Carrano C.J."/>
            <person name="Charrier B."/>
            <person name="Cho G.Y."/>
            <person name="Coelho S.M."/>
            <person name="Collen J."/>
            <person name="Corre E."/>
            <person name="Da Silva C."/>
            <person name="Delage L."/>
            <person name="Delaroque N."/>
            <person name="Dittami S.M."/>
            <person name="Doulbeau S."/>
            <person name="Elias M."/>
            <person name="Farnham G."/>
            <person name="Gachon C.M."/>
            <person name="Gschloessl B."/>
            <person name="Heesch S."/>
            <person name="Jabbari K."/>
            <person name="Jubin C."/>
            <person name="Kawai H."/>
            <person name="Kimura K."/>
            <person name="Kloareg B."/>
            <person name="Kupper F.C."/>
            <person name="Lang D."/>
            <person name="Le Bail A."/>
            <person name="Leblanc C."/>
            <person name="Lerouge P."/>
            <person name="Lohr M."/>
            <person name="Lopez P.J."/>
            <person name="Martens C."/>
            <person name="Maumus F."/>
            <person name="Michel G."/>
            <person name="Miranda-Saavedra D."/>
            <person name="Morales J."/>
            <person name="Moreau H."/>
            <person name="Motomura T."/>
            <person name="Nagasato C."/>
            <person name="Napoli C.A."/>
            <person name="Nelson D.R."/>
            <person name="Nyvall-Collen P."/>
            <person name="Peters A.F."/>
            <person name="Pommier C."/>
            <person name="Potin P."/>
            <person name="Poulain J."/>
            <person name="Quesneville H."/>
            <person name="Read B."/>
            <person name="Rensing S.A."/>
            <person name="Ritter A."/>
            <person name="Rousvoal S."/>
            <person name="Samanta M."/>
            <person name="Samson G."/>
            <person name="Schroeder D.C."/>
            <person name="Segurens B."/>
            <person name="Strittmatter M."/>
            <person name="Tonon T."/>
            <person name="Tregear J.W."/>
            <person name="Valentin K."/>
            <person name="von Dassow P."/>
            <person name="Yamagishi T."/>
            <person name="Van de Peer Y."/>
            <person name="Wincker P."/>
        </authorList>
    </citation>
    <scope>NUCLEOTIDE SEQUENCE [LARGE SCALE GENOMIC DNA]</scope>
    <source>
        <strain evidence="10">Ec32 / CCAP1310/4</strain>
    </source>
</reference>
<feature type="compositionally biased region" description="Low complexity" evidence="5">
    <location>
        <begin position="35"/>
        <end position="44"/>
    </location>
</feature>
<protein>
    <submittedName>
        <fullName evidence="9">Rubredoxin</fullName>
    </submittedName>
</protein>